<feature type="domain" description="Response regulatory" evidence="6">
    <location>
        <begin position="6"/>
        <end position="120"/>
    </location>
</feature>
<sequence>MKNRPKLLLVEDDPSLGFVLKDNLEQGGYEVVHATNGLDAQQFFKTNTFDLCLLDIMLPKVDGFTLAKSIRATNSSVPILFITARSLQEDKLKGFSIGADDYITKPFSMEELLFRVAVFVKRTTPTEEKPTSQQLAIGEYTLNTDTLRLHFKDGETKLTRRENDLLFMLVCRKNQLVKRDDILLQLWGDDDYFAGRSLDVFVSRLRKYLRHDPNVQIENHHSVGFQLRVK</sequence>
<keyword evidence="3 5" id="KW-0238">DNA-binding</keyword>
<feature type="modified residue" description="4-aspartylphosphate" evidence="4">
    <location>
        <position position="55"/>
    </location>
</feature>
<dbReference type="PANTHER" id="PTHR48111">
    <property type="entry name" value="REGULATOR OF RPOS"/>
    <property type="match status" value="1"/>
</dbReference>
<evidence type="ECO:0000313" key="8">
    <source>
        <dbReference type="EMBL" id="WOK06232.1"/>
    </source>
</evidence>
<reference evidence="8 9" key="1">
    <citation type="journal article" date="2023" name="Microbiol. Resour. Announc.">
        <title>Complete Genome Sequence of Imperialibacter roseus strain P4T.</title>
        <authorList>
            <person name="Tizabi D.R."/>
            <person name="Bachvaroff T."/>
            <person name="Hill R.T."/>
        </authorList>
    </citation>
    <scope>NUCLEOTIDE SEQUENCE [LARGE SCALE GENOMIC DNA]</scope>
    <source>
        <strain evidence="8 9">P4T</strain>
    </source>
</reference>
<dbReference type="EMBL" id="CP136051">
    <property type="protein sequence ID" value="WOK06232.1"/>
    <property type="molecule type" value="Genomic_DNA"/>
</dbReference>
<keyword evidence="9" id="KW-1185">Reference proteome</keyword>
<dbReference type="SMART" id="SM00448">
    <property type="entry name" value="REC"/>
    <property type="match status" value="1"/>
</dbReference>
<dbReference type="InterPro" id="IPR036388">
    <property type="entry name" value="WH-like_DNA-bd_sf"/>
</dbReference>
<dbReference type="Pfam" id="PF00072">
    <property type="entry name" value="Response_reg"/>
    <property type="match status" value="1"/>
</dbReference>
<dbReference type="InterPro" id="IPR039420">
    <property type="entry name" value="WalR-like"/>
</dbReference>
<accession>A0ABZ0IRL3</accession>
<evidence type="ECO:0000259" key="6">
    <source>
        <dbReference type="PROSITE" id="PS50110"/>
    </source>
</evidence>
<evidence type="ECO:0000256" key="3">
    <source>
        <dbReference type="ARBA" id="ARBA00023125"/>
    </source>
</evidence>
<proteinExistence type="predicted"/>
<gene>
    <name evidence="8" type="ORF">RT717_24460</name>
</gene>
<dbReference type="PANTHER" id="PTHR48111:SF40">
    <property type="entry name" value="PHOSPHATE REGULON TRANSCRIPTIONAL REGULATORY PROTEIN PHOB"/>
    <property type="match status" value="1"/>
</dbReference>
<feature type="domain" description="OmpR/PhoB-type" evidence="7">
    <location>
        <begin position="132"/>
        <end position="229"/>
    </location>
</feature>
<keyword evidence="2" id="KW-0902">Two-component regulatory system</keyword>
<dbReference type="Gene3D" id="3.40.50.2300">
    <property type="match status" value="1"/>
</dbReference>
<dbReference type="Gene3D" id="1.10.10.10">
    <property type="entry name" value="Winged helix-like DNA-binding domain superfamily/Winged helix DNA-binding domain"/>
    <property type="match status" value="1"/>
</dbReference>
<dbReference type="CDD" id="cd00383">
    <property type="entry name" value="trans_reg_C"/>
    <property type="match status" value="1"/>
</dbReference>
<dbReference type="Proteomes" id="UP001302349">
    <property type="component" value="Chromosome"/>
</dbReference>
<dbReference type="Pfam" id="PF00486">
    <property type="entry name" value="Trans_reg_C"/>
    <property type="match status" value="1"/>
</dbReference>
<evidence type="ECO:0000256" key="2">
    <source>
        <dbReference type="ARBA" id="ARBA00023012"/>
    </source>
</evidence>
<evidence type="ECO:0000256" key="4">
    <source>
        <dbReference type="PROSITE-ProRule" id="PRU00169"/>
    </source>
</evidence>
<protein>
    <submittedName>
        <fullName evidence="8">Response regulator transcription factor</fullName>
    </submittedName>
</protein>
<organism evidence="8 9">
    <name type="scientific">Imperialibacter roseus</name>
    <dbReference type="NCBI Taxonomy" id="1324217"/>
    <lineage>
        <taxon>Bacteria</taxon>
        <taxon>Pseudomonadati</taxon>
        <taxon>Bacteroidota</taxon>
        <taxon>Cytophagia</taxon>
        <taxon>Cytophagales</taxon>
        <taxon>Flammeovirgaceae</taxon>
        <taxon>Imperialibacter</taxon>
    </lineage>
</organism>
<evidence type="ECO:0000256" key="5">
    <source>
        <dbReference type="PROSITE-ProRule" id="PRU01091"/>
    </source>
</evidence>
<dbReference type="Gene3D" id="6.10.250.690">
    <property type="match status" value="1"/>
</dbReference>
<dbReference type="RefSeq" id="WP_317488960.1">
    <property type="nucleotide sequence ID" value="NZ_CP136051.1"/>
</dbReference>
<dbReference type="SUPFAM" id="SSF52172">
    <property type="entry name" value="CheY-like"/>
    <property type="match status" value="1"/>
</dbReference>
<dbReference type="SUPFAM" id="SSF46894">
    <property type="entry name" value="C-terminal effector domain of the bipartite response regulators"/>
    <property type="match status" value="1"/>
</dbReference>
<dbReference type="InterPro" id="IPR001867">
    <property type="entry name" value="OmpR/PhoB-type_DNA-bd"/>
</dbReference>
<evidence type="ECO:0000256" key="1">
    <source>
        <dbReference type="ARBA" id="ARBA00022553"/>
    </source>
</evidence>
<dbReference type="PROSITE" id="PS51755">
    <property type="entry name" value="OMPR_PHOB"/>
    <property type="match status" value="1"/>
</dbReference>
<dbReference type="PROSITE" id="PS50110">
    <property type="entry name" value="RESPONSE_REGULATORY"/>
    <property type="match status" value="1"/>
</dbReference>
<keyword evidence="1 4" id="KW-0597">Phosphoprotein</keyword>
<dbReference type="CDD" id="cd17574">
    <property type="entry name" value="REC_OmpR"/>
    <property type="match status" value="1"/>
</dbReference>
<dbReference type="InterPro" id="IPR001789">
    <property type="entry name" value="Sig_transdc_resp-reg_receiver"/>
</dbReference>
<evidence type="ECO:0000313" key="9">
    <source>
        <dbReference type="Proteomes" id="UP001302349"/>
    </source>
</evidence>
<dbReference type="InterPro" id="IPR011006">
    <property type="entry name" value="CheY-like_superfamily"/>
</dbReference>
<feature type="DNA-binding region" description="OmpR/PhoB-type" evidence="5">
    <location>
        <begin position="132"/>
        <end position="229"/>
    </location>
</feature>
<dbReference type="SMART" id="SM00862">
    <property type="entry name" value="Trans_reg_C"/>
    <property type="match status" value="1"/>
</dbReference>
<name>A0ABZ0IRL3_9BACT</name>
<evidence type="ECO:0000259" key="7">
    <source>
        <dbReference type="PROSITE" id="PS51755"/>
    </source>
</evidence>
<dbReference type="InterPro" id="IPR016032">
    <property type="entry name" value="Sig_transdc_resp-reg_C-effctor"/>
</dbReference>